<dbReference type="PANTHER" id="PTHR35936">
    <property type="entry name" value="MEMBRANE-BOUND LYTIC MUREIN TRANSGLYCOSYLASE F"/>
    <property type="match status" value="1"/>
</dbReference>
<accession>A0A4V2VPD6</accession>
<evidence type="ECO:0000313" key="4">
    <source>
        <dbReference type="Proteomes" id="UP000295110"/>
    </source>
</evidence>
<evidence type="ECO:0000256" key="1">
    <source>
        <dbReference type="ARBA" id="ARBA00022729"/>
    </source>
</evidence>
<sequence>MNHGAPKPVAAHRSLSRRHLLAWAAAGALAGNQAGATTLAQVRERGRLLVGLYEDMPPFHVKGQGIDVELGQALAEAIGVKFSPLPFNADENMGDDLRNMVWKGHYLGYGPADVLMHVPVDRPLIEATPQASIFGPYYREHVVLARRVDELPVLDSLAQLGKRRVAVAGQTLAGWLLIGADGGAYREQLLTQWKDGCEAARALQRGEVSAAAGLASELETVLAGDAAYRIEPLPLPRAPRDGWAAGMAVKRDATDLAHALQQALNDLEKAGRVGEIFAKYKVAWRPA</sequence>
<dbReference type="InterPro" id="IPR001638">
    <property type="entry name" value="Solute-binding_3/MltF_N"/>
</dbReference>
<evidence type="ECO:0000313" key="3">
    <source>
        <dbReference type="EMBL" id="TCU88990.1"/>
    </source>
</evidence>
<proteinExistence type="predicted"/>
<dbReference type="RefSeq" id="WP_277592449.1">
    <property type="nucleotide sequence ID" value="NZ_SGUF01000040.1"/>
</dbReference>
<organism evidence="3 4">
    <name type="scientific">Roseateles saccharophilus</name>
    <name type="common">Pseudomonas saccharophila</name>
    <dbReference type="NCBI Taxonomy" id="304"/>
    <lineage>
        <taxon>Bacteria</taxon>
        <taxon>Pseudomonadati</taxon>
        <taxon>Pseudomonadota</taxon>
        <taxon>Betaproteobacteria</taxon>
        <taxon>Burkholderiales</taxon>
        <taxon>Sphaerotilaceae</taxon>
        <taxon>Roseateles</taxon>
    </lineage>
</organism>
<reference evidence="3 4" key="1">
    <citation type="submission" date="2019-03" db="EMBL/GenBank/DDBJ databases">
        <title>Genomic Encyclopedia of Type Strains, Phase IV (KMG-IV): sequencing the most valuable type-strain genomes for metagenomic binning, comparative biology and taxonomic classification.</title>
        <authorList>
            <person name="Goeker M."/>
        </authorList>
    </citation>
    <scope>NUCLEOTIDE SEQUENCE [LARGE SCALE GENOMIC DNA]</scope>
    <source>
        <strain evidence="3 4">DSM 654</strain>
    </source>
</reference>
<evidence type="ECO:0000259" key="2">
    <source>
        <dbReference type="SMART" id="SM00062"/>
    </source>
</evidence>
<dbReference type="AlphaFoldDB" id="A0A4V2VPD6"/>
<dbReference type="PANTHER" id="PTHR35936:SF17">
    <property type="entry name" value="ARGININE-BINDING EXTRACELLULAR PROTEIN ARTP"/>
    <property type="match status" value="1"/>
</dbReference>
<gene>
    <name evidence="3" type="ORF">EV671_103621</name>
</gene>
<dbReference type="EMBL" id="SMBU01000036">
    <property type="protein sequence ID" value="TCU88990.1"/>
    <property type="molecule type" value="Genomic_DNA"/>
</dbReference>
<comment type="caution">
    <text evidence="3">The sequence shown here is derived from an EMBL/GenBank/DDBJ whole genome shotgun (WGS) entry which is preliminary data.</text>
</comment>
<dbReference type="PROSITE" id="PS51318">
    <property type="entry name" value="TAT"/>
    <property type="match status" value="1"/>
</dbReference>
<protein>
    <submittedName>
        <fullName evidence="3">Amino acid ABC transporter substrate-binding protein (PAAT family)</fullName>
    </submittedName>
</protein>
<keyword evidence="4" id="KW-1185">Reference proteome</keyword>
<dbReference type="SMART" id="SM00062">
    <property type="entry name" value="PBPb"/>
    <property type="match status" value="1"/>
</dbReference>
<feature type="domain" description="Solute-binding protein family 3/N-terminal" evidence="2">
    <location>
        <begin position="47"/>
        <end position="283"/>
    </location>
</feature>
<name>A0A4V2VPD6_ROSSA</name>
<dbReference type="SUPFAM" id="SSF53850">
    <property type="entry name" value="Periplasmic binding protein-like II"/>
    <property type="match status" value="1"/>
</dbReference>
<dbReference type="InterPro" id="IPR006311">
    <property type="entry name" value="TAT_signal"/>
</dbReference>
<dbReference type="Gene3D" id="3.40.190.10">
    <property type="entry name" value="Periplasmic binding protein-like II"/>
    <property type="match status" value="3"/>
</dbReference>
<keyword evidence="1" id="KW-0732">Signal</keyword>
<dbReference type="Proteomes" id="UP000295110">
    <property type="component" value="Unassembled WGS sequence"/>
</dbReference>